<dbReference type="Pfam" id="PF04024">
    <property type="entry name" value="PspC"/>
    <property type="match status" value="1"/>
</dbReference>
<evidence type="ECO:0000313" key="9">
    <source>
        <dbReference type="Proteomes" id="UP000178107"/>
    </source>
</evidence>
<evidence type="ECO:0000313" key="8">
    <source>
        <dbReference type="EMBL" id="OHA90343.1"/>
    </source>
</evidence>
<dbReference type="GO" id="GO:0005886">
    <property type="term" value="C:plasma membrane"/>
    <property type="evidence" value="ECO:0007669"/>
    <property type="project" value="UniProtKB-SubCell"/>
</dbReference>
<evidence type="ECO:0000256" key="6">
    <source>
        <dbReference type="SAM" id="Phobius"/>
    </source>
</evidence>
<feature type="transmembrane region" description="Helical" evidence="6">
    <location>
        <begin position="35"/>
        <end position="60"/>
    </location>
</feature>
<keyword evidence="4 6" id="KW-1133">Transmembrane helix</keyword>
<dbReference type="InterPro" id="IPR007168">
    <property type="entry name" value="Phageshock_PspC_N"/>
</dbReference>
<keyword evidence="2" id="KW-1003">Cell membrane</keyword>
<evidence type="ECO:0000256" key="5">
    <source>
        <dbReference type="ARBA" id="ARBA00023136"/>
    </source>
</evidence>
<proteinExistence type="predicted"/>
<evidence type="ECO:0000256" key="3">
    <source>
        <dbReference type="ARBA" id="ARBA00022692"/>
    </source>
</evidence>
<evidence type="ECO:0000259" key="7">
    <source>
        <dbReference type="Pfam" id="PF04024"/>
    </source>
</evidence>
<protein>
    <submittedName>
        <fullName evidence="8">PspC domain-containing protein</fullName>
    </submittedName>
</protein>
<reference evidence="8 9" key="1">
    <citation type="journal article" date="2016" name="Nat. Commun.">
        <title>Thousands of microbial genomes shed light on interconnected biogeochemical processes in an aquifer system.</title>
        <authorList>
            <person name="Anantharaman K."/>
            <person name="Brown C.T."/>
            <person name="Hug L.A."/>
            <person name="Sharon I."/>
            <person name="Castelle C.J."/>
            <person name="Probst A.J."/>
            <person name="Thomas B.C."/>
            <person name="Singh A."/>
            <person name="Wilkins M.J."/>
            <person name="Karaoz U."/>
            <person name="Brodie E.L."/>
            <person name="Williams K.H."/>
            <person name="Hubbard S.S."/>
            <person name="Banfield J.F."/>
        </authorList>
    </citation>
    <scope>NUCLEOTIDE SEQUENCE [LARGE SCALE GENOMIC DNA]</scope>
</reference>
<evidence type="ECO:0000256" key="1">
    <source>
        <dbReference type="ARBA" id="ARBA00004162"/>
    </source>
</evidence>
<gene>
    <name evidence="8" type="ORF">A2838_01950</name>
</gene>
<dbReference type="PANTHER" id="PTHR33885:SF3">
    <property type="entry name" value="PHAGE SHOCK PROTEIN C"/>
    <property type="match status" value="1"/>
</dbReference>
<feature type="domain" description="Phage shock protein PspC N-terminal" evidence="7">
    <location>
        <begin position="4"/>
        <end position="63"/>
    </location>
</feature>
<keyword evidence="5 6" id="KW-0472">Membrane</keyword>
<evidence type="ECO:0000256" key="2">
    <source>
        <dbReference type="ARBA" id="ARBA00022475"/>
    </source>
</evidence>
<accession>A0A1G2SZA1</accession>
<dbReference type="PANTHER" id="PTHR33885">
    <property type="entry name" value="PHAGE SHOCK PROTEIN C"/>
    <property type="match status" value="1"/>
</dbReference>
<dbReference type="Proteomes" id="UP000178107">
    <property type="component" value="Unassembled WGS sequence"/>
</dbReference>
<evidence type="ECO:0000256" key="4">
    <source>
        <dbReference type="ARBA" id="ARBA00022989"/>
    </source>
</evidence>
<sequence length="70" mass="7738">MAHKKLYRSNTDKVFAGICGGLGEYFDIDSVLLRLLWLLIVVFTGFVPGVVAYIFAILIIPKKPTTADHA</sequence>
<name>A0A1G2SZA1_9BACT</name>
<comment type="caution">
    <text evidence="8">The sequence shown here is derived from an EMBL/GenBank/DDBJ whole genome shotgun (WGS) entry which is preliminary data.</text>
</comment>
<dbReference type="EMBL" id="MHVH01000005">
    <property type="protein sequence ID" value="OHA90343.1"/>
    <property type="molecule type" value="Genomic_DNA"/>
</dbReference>
<keyword evidence="3 6" id="KW-0812">Transmembrane</keyword>
<dbReference type="AlphaFoldDB" id="A0A1G2SZA1"/>
<dbReference type="InterPro" id="IPR052027">
    <property type="entry name" value="PspC"/>
</dbReference>
<comment type="subcellular location">
    <subcellularLocation>
        <location evidence="1">Cell membrane</location>
        <topology evidence="1">Single-pass membrane protein</topology>
    </subcellularLocation>
</comment>
<organism evidence="8 9">
    <name type="scientific">Candidatus Zambryskibacteria bacterium RIFCSPHIGHO2_01_FULL_46_25</name>
    <dbReference type="NCBI Taxonomy" id="1802738"/>
    <lineage>
        <taxon>Bacteria</taxon>
        <taxon>Candidatus Zambryskiibacteriota</taxon>
    </lineage>
</organism>